<protein>
    <submittedName>
        <fullName evidence="2">DUF981 superfamily multipass membrane protein</fullName>
    </submittedName>
</protein>
<feature type="transmembrane region" description="Helical" evidence="1">
    <location>
        <begin position="158"/>
        <end position="180"/>
    </location>
</feature>
<dbReference type="KEGG" id="marh:Mia14_0990"/>
<feature type="transmembrane region" description="Helical" evidence="1">
    <location>
        <begin position="37"/>
        <end position="59"/>
    </location>
</feature>
<evidence type="ECO:0000256" key="1">
    <source>
        <dbReference type="SAM" id="Phobius"/>
    </source>
</evidence>
<feature type="transmembrane region" description="Helical" evidence="1">
    <location>
        <begin position="125"/>
        <end position="146"/>
    </location>
</feature>
<organism evidence="2 3">
    <name type="scientific">Candidatus Mancarchaeum acidiphilum</name>
    <dbReference type="NCBI Taxonomy" id="1920749"/>
    <lineage>
        <taxon>Archaea</taxon>
        <taxon>Candidatus Micrarchaeota</taxon>
        <taxon>Candidatus Mancarchaeum</taxon>
    </lineage>
</organism>
<feature type="transmembrane region" description="Helical" evidence="1">
    <location>
        <begin position="6"/>
        <end position="25"/>
    </location>
</feature>
<sequence length="187" mass="20096">MAFVDSLAVMLLAVAMSAAFIAYYLVGIAKGKKMDSLAGPIFMLGIFDFLSGFYMSFFWPLPGAYNMLFGDPMLMLGIIMIAGGFAIYKNTDGRPISLIGFFLGIYLFAESYGMVAYHLEAGAELLSALGFYLVSGLSGFLSPLVYLKSKNNNKKAYYLLAALLVLVVLAAMFIGTAAIIGHLSSPP</sequence>
<keyword evidence="3" id="KW-1185">Reference proteome</keyword>
<accession>A0A218NP49</accession>
<keyword evidence="1" id="KW-0472">Membrane</keyword>
<dbReference type="OrthoDB" id="57193at2157"/>
<keyword evidence="1" id="KW-1133">Transmembrane helix</keyword>
<dbReference type="RefSeq" id="WP_088820552.1">
    <property type="nucleotide sequence ID" value="NZ_CP019964.1"/>
</dbReference>
<dbReference type="EMBL" id="CP019964">
    <property type="protein sequence ID" value="ASI14258.1"/>
    <property type="molecule type" value="Genomic_DNA"/>
</dbReference>
<name>A0A218NP49_9ARCH</name>
<evidence type="ECO:0000313" key="2">
    <source>
        <dbReference type="EMBL" id="ASI14258.1"/>
    </source>
</evidence>
<feature type="transmembrane region" description="Helical" evidence="1">
    <location>
        <begin position="99"/>
        <end position="119"/>
    </location>
</feature>
<gene>
    <name evidence="2" type="ORF">Mia14_0990</name>
</gene>
<proteinExistence type="predicted"/>
<dbReference type="Pfam" id="PF06168">
    <property type="entry name" value="DUF981"/>
    <property type="match status" value="1"/>
</dbReference>
<dbReference type="AlphaFoldDB" id="A0A218NP49"/>
<dbReference type="GeneID" id="33314526"/>
<reference evidence="2 3" key="1">
    <citation type="journal article" date="2017" name="Nat. Commun.">
        <title>'ARMAN' archaea depend on association with euryarchaeal host in culture and in situ.</title>
        <authorList>
            <person name="Golyshina O."/>
            <person name="Toshchakov S."/>
            <person name="Makarova K."/>
            <person name="Gavrilov S."/>
            <person name="Korzhenkov A."/>
            <person name="La Cono V."/>
            <person name="Arcadi E."/>
            <person name="Nechitaylo T."/>
            <person name="Ferrer M."/>
            <person name="Kublanov I."/>
            <person name="Wolf Y."/>
            <person name="Yakimov M."/>
            <person name="Golyshin P."/>
            <person name="Slesarev A."/>
            <person name="Kozyavkin S."/>
        </authorList>
    </citation>
    <scope>NUCLEOTIDE SEQUENCE [LARGE SCALE GENOMIC DNA]</scope>
    <source>
        <strain evidence="2 3">Mia14</strain>
    </source>
</reference>
<keyword evidence="1" id="KW-0812">Transmembrane</keyword>
<evidence type="ECO:0000313" key="3">
    <source>
        <dbReference type="Proteomes" id="UP000197679"/>
    </source>
</evidence>
<feature type="transmembrane region" description="Helical" evidence="1">
    <location>
        <begin position="65"/>
        <end position="87"/>
    </location>
</feature>
<dbReference type="InterPro" id="IPR009324">
    <property type="entry name" value="DUF981"/>
</dbReference>
<dbReference type="Proteomes" id="UP000197679">
    <property type="component" value="Chromosome"/>
</dbReference>